<dbReference type="AlphaFoldDB" id="A0AAJ0I6E8"/>
<organism evidence="1 2">
    <name type="scientific">Neurospora hispaniola</name>
    <dbReference type="NCBI Taxonomy" id="588809"/>
    <lineage>
        <taxon>Eukaryota</taxon>
        <taxon>Fungi</taxon>
        <taxon>Dikarya</taxon>
        <taxon>Ascomycota</taxon>
        <taxon>Pezizomycotina</taxon>
        <taxon>Sordariomycetes</taxon>
        <taxon>Sordariomycetidae</taxon>
        <taxon>Sordariales</taxon>
        <taxon>Sordariaceae</taxon>
        <taxon>Neurospora</taxon>
    </lineage>
</organism>
<accession>A0AAJ0I6E8</accession>
<proteinExistence type="predicted"/>
<evidence type="ECO:0000313" key="2">
    <source>
        <dbReference type="Proteomes" id="UP001285908"/>
    </source>
</evidence>
<gene>
    <name evidence="1" type="ORF">B0T23DRAFT_405805</name>
</gene>
<dbReference type="RefSeq" id="XP_062692245.1">
    <property type="nucleotide sequence ID" value="XM_062839048.1"/>
</dbReference>
<keyword evidence="2" id="KW-1185">Reference proteome</keyword>
<reference evidence="1 2" key="1">
    <citation type="journal article" date="2023" name="Mol. Phylogenet. Evol.">
        <title>Genome-scale phylogeny and comparative genomics of the fungal order Sordariales.</title>
        <authorList>
            <person name="Hensen N."/>
            <person name="Bonometti L."/>
            <person name="Westerberg I."/>
            <person name="Brannstrom I.O."/>
            <person name="Guillou S."/>
            <person name="Cros-Aarteil S."/>
            <person name="Calhoun S."/>
            <person name="Haridas S."/>
            <person name="Kuo A."/>
            <person name="Mondo S."/>
            <person name="Pangilinan J."/>
            <person name="Riley R."/>
            <person name="LaButti K."/>
            <person name="Andreopoulos B."/>
            <person name="Lipzen A."/>
            <person name="Chen C."/>
            <person name="Yan M."/>
            <person name="Daum C."/>
            <person name="Ng V."/>
            <person name="Clum A."/>
            <person name="Steindorff A."/>
            <person name="Ohm R.A."/>
            <person name="Martin F."/>
            <person name="Silar P."/>
            <person name="Natvig D.O."/>
            <person name="Lalanne C."/>
            <person name="Gautier V."/>
            <person name="Ament-Velasquez S.L."/>
            <person name="Kruys A."/>
            <person name="Hutchinson M.I."/>
            <person name="Powell A.J."/>
            <person name="Barry K."/>
            <person name="Miller A.N."/>
            <person name="Grigoriev I.V."/>
            <person name="Debuchy R."/>
            <person name="Gladieux P."/>
            <person name="Hiltunen Thoren M."/>
            <person name="Johannesson H."/>
        </authorList>
    </citation>
    <scope>NUCLEOTIDE SEQUENCE [LARGE SCALE GENOMIC DNA]</scope>
    <source>
        <strain evidence="1 2">FGSC 10403</strain>
    </source>
</reference>
<sequence length="76" mass="8020">MACVVGSAPLADVGQRWEIRGRPFKMLATTDVAGLAVDDWNLYRHLEAKVEAQAMATAPVGLPAAVAVAVSDGWAR</sequence>
<comment type="caution">
    <text evidence="1">The sequence shown here is derived from an EMBL/GenBank/DDBJ whole genome shotgun (WGS) entry which is preliminary data.</text>
</comment>
<dbReference type="EMBL" id="JAULSX010000005">
    <property type="protein sequence ID" value="KAK3491062.1"/>
    <property type="molecule type" value="Genomic_DNA"/>
</dbReference>
<dbReference type="Proteomes" id="UP001285908">
    <property type="component" value="Unassembled WGS sequence"/>
</dbReference>
<name>A0AAJ0I6E8_9PEZI</name>
<evidence type="ECO:0000313" key="1">
    <source>
        <dbReference type="EMBL" id="KAK3491062.1"/>
    </source>
</evidence>
<dbReference type="GeneID" id="87876670"/>
<protein>
    <submittedName>
        <fullName evidence="1">Uncharacterized protein</fullName>
    </submittedName>
</protein>